<evidence type="ECO:0000313" key="1">
    <source>
        <dbReference type="EMBL" id="OTI63057.1"/>
    </source>
</evidence>
<reference evidence="1 2" key="1">
    <citation type="submission" date="2017-05" db="EMBL/GenBank/DDBJ databases">
        <authorList>
            <person name="Song R."/>
            <person name="Chenine A.L."/>
            <person name="Ruprecht R.M."/>
        </authorList>
    </citation>
    <scope>NUCLEOTIDE SEQUENCE [LARGE SCALE GENOMIC DNA]</scope>
    <source>
        <strain evidence="1 2">S567_C10_BS</strain>
    </source>
</reference>
<organism evidence="1 2">
    <name type="scientific">Pseudomonas aeruginosa</name>
    <dbReference type="NCBI Taxonomy" id="287"/>
    <lineage>
        <taxon>Bacteria</taxon>
        <taxon>Pseudomonadati</taxon>
        <taxon>Pseudomonadota</taxon>
        <taxon>Gammaproteobacteria</taxon>
        <taxon>Pseudomonadales</taxon>
        <taxon>Pseudomonadaceae</taxon>
        <taxon>Pseudomonas</taxon>
    </lineage>
</organism>
<protein>
    <submittedName>
        <fullName evidence="1">Uncharacterized protein</fullName>
    </submittedName>
</protein>
<dbReference type="EMBL" id="NFFZ01000004">
    <property type="protein sequence ID" value="OTI63057.1"/>
    <property type="molecule type" value="Genomic_DNA"/>
</dbReference>
<name>A0A241XRL7_PSEAI</name>
<dbReference type="AlphaFoldDB" id="A0A241XRL7"/>
<accession>A0A241XRL7</accession>
<sequence>MNRKSTDVEGWVAFPVNDPAWKNTFEGGMLVKLVVCDNRDFDTQLGVCCGANVFDVMSETFVGDDKCPQPLSPIVDESDPEALLAALAAEQKAQGEWVSRHYPRYADASVQGIEQYTSRPYVAAMVIGSTGWSGSRVEDHQTWVCTFEDLTEEGKALYRQLQKLYQGCDIHLLTFLDT</sequence>
<gene>
    <name evidence="1" type="ORF">CAZ10_09450</name>
</gene>
<evidence type="ECO:0000313" key="2">
    <source>
        <dbReference type="Proteomes" id="UP000194857"/>
    </source>
</evidence>
<comment type="caution">
    <text evidence="1">The sequence shown here is derived from an EMBL/GenBank/DDBJ whole genome shotgun (WGS) entry which is preliminary data.</text>
</comment>
<dbReference type="RefSeq" id="WP_065085929.1">
    <property type="nucleotide sequence ID" value="NZ_NFFZ01000004.1"/>
</dbReference>
<proteinExistence type="predicted"/>
<dbReference type="Proteomes" id="UP000194857">
    <property type="component" value="Unassembled WGS sequence"/>
</dbReference>